<dbReference type="eggNOG" id="COG0693">
    <property type="taxonomic scope" value="Bacteria"/>
</dbReference>
<name>I3YCI4_THIV6</name>
<dbReference type="Gene3D" id="3.40.50.880">
    <property type="match status" value="1"/>
</dbReference>
<dbReference type="FunFam" id="3.40.50.880:FF:000015">
    <property type="entry name" value="Protein DJ-1 homolog C"/>
    <property type="match status" value="1"/>
</dbReference>
<accession>I3YCI4</accession>
<feature type="domain" description="DJ-1/PfpI" evidence="2">
    <location>
        <begin position="3"/>
        <end position="165"/>
    </location>
</feature>
<dbReference type="InterPro" id="IPR006287">
    <property type="entry name" value="DJ-1"/>
</dbReference>
<dbReference type="PANTHER" id="PTHR48094:SF12">
    <property type="entry name" value="PARKINSON DISEASE PROTEIN 7 HOMOLOG"/>
    <property type="match status" value="1"/>
</dbReference>
<sequence length="184" mass="19834">MPRVLVPLAQGCEELEAVTIVDLLRRAEIDVVTASLHDGPVTASRGTVLLADTALDAVLDEDFEMIVLPGGLPGAKHLEADQRLLAMLRRQRSAGRYAAAICAAPQVLARAGLLDEKTATSYPGSVNAAEYPRVNFVDRPVVVDGLIVTSRGPGTAMDFALRLIELLRGRERRDQVERALVRAT</sequence>
<dbReference type="CDD" id="cd03135">
    <property type="entry name" value="GATase1_DJ-1"/>
    <property type="match status" value="1"/>
</dbReference>
<dbReference type="EMBL" id="CP003154">
    <property type="protein sequence ID" value="AFL74702.1"/>
    <property type="molecule type" value="Genomic_DNA"/>
</dbReference>
<dbReference type="NCBIfam" id="TIGR01383">
    <property type="entry name" value="not_thiJ"/>
    <property type="match status" value="1"/>
</dbReference>
<dbReference type="Pfam" id="PF01965">
    <property type="entry name" value="DJ-1_PfpI"/>
    <property type="match status" value="1"/>
</dbReference>
<protein>
    <submittedName>
        <fullName evidence="3">DJ-1 family protein</fullName>
    </submittedName>
</protein>
<keyword evidence="4" id="KW-1185">Reference proteome</keyword>
<dbReference type="AlphaFoldDB" id="I3YCI4"/>
<dbReference type="InterPro" id="IPR029062">
    <property type="entry name" value="Class_I_gatase-like"/>
</dbReference>
<dbReference type="InterPro" id="IPR002818">
    <property type="entry name" value="DJ-1/PfpI"/>
</dbReference>
<dbReference type="SUPFAM" id="SSF52317">
    <property type="entry name" value="Class I glutamine amidotransferase-like"/>
    <property type="match status" value="1"/>
</dbReference>
<dbReference type="KEGG" id="tvi:Thivi_2784"/>
<reference evidence="3 4" key="1">
    <citation type="submission" date="2012-06" db="EMBL/GenBank/DDBJ databases">
        <title>Complete sequence of Thiocystis violascens DSM 198.</title>
        <authorList>
            <consortium name="US DOE Joint Genome Institute"/>
            <person name="Lucas S."/>
            <person name="Han J."/>
            <person name="Lapidus A."/>
            <person name="Cheng J.-F."/>
            <person name="Goodwin L."/>
            <person name="Pitluck S."/>
            <person name="Peters L."/>
            <person name="Ovchinnikova G."/>
            <person name="Teshima H."/>
            <person name="Detter J.C."/>
            <person name="Han C."/>
            <person name="Tapia R."/>
            <person name="Land M."/>
            <person name="Hauser L."/>
            <person name="Kyrpides N."/>
            <person name="Ivanova N."/>
            <person name="Pagani I."/>
            <person name="Vogl K."/>
            <person name="Liu Z."/>
            <person name="Frigaard N.-U."/>
            <person name="Bryant D."/>
            <person name="Woyke T."/>
        </authorList>
    </citation>
    <scope>NUCLEOTIDE SEQUENCE [LARGE SCALE GENOMIC DNA]</scope>
    <source>
        <strain evidence="4">ATCC 17096 / DSM 198 / 6111</strain>
    </source>
</reference>
<dbReference type="HOGENOM" id="CLU_000445_44_2_6"/>
<dbReference type="Proteomes" id="UP000006062">
    <property type="component" value="Chromosome"/>
</dbReference>
<dbReference type="RefSeq" id="WP_014779136.1">
    <property type="nucleotide sequence ID" value="NC_018012.1"/>
</dbReference>
<evidence type="ECO:0000259" key="2">
    <source>
        <dbReference type="Pfam" id="PF01965"/>
    </source>
</evidence>
<evidence type="ECO:0000313" key="3">
    <source>
        <dbReference type="EMBL" id="AFL74702.1"/>
    </source>
</evidence>
<dbReference type="InterPro" id="IPR050325">
    <property type="entry name" value="Prot/Nucl_acid_deglycase"/>
</dbReference>
<organism evidence="3 4">
    <name type="scientific">Thiocystis violascens (strain ATCC 17096 / DSM 198 / 6111)</name>
    <name type="common">Chromatium violascens</name>
    <dbReference type="NCBI Taxonomy" id="765911"/>
    <lineage>
        <taxon>Bacteria</taxon>
        <taxon>Pseudomonadati</taxon>
        <taxon>Pseudomonadota</taxon>
        <taxon>Gammaproteobacteria</taxon>
        <taxon>Chromatiales</taxon>
        <taxon>Chromatiaceae</taxon>
        <taxon>Thiocystis</taxon>
    </lineage>
</organism>
<dbReference type="OrthoDB" id="9803764at2"/>
<dbReference type="STRING" id="765911.Thivi_2784"/>
<evidence type="ECO:0000256" key="1">
    <source>
        <dbReference type="ARBA" id="ARBA00022737"/>
    </source>
</evidence>
<evidence type="ECO:0000313" key="4">
    <source>
        <dbReference type="Proteomes" id="UP000006062"/>
    </source>
</evidence>
<proteinExistence type="predicted"/>
<keyword evidence="1" id="KW-0677">Repeat</keyword>
<gene>
    <name evidence="3" type="ordered locus">Thivi_2784</name>
</gene>
<dbReference type="PANTHER" id="PTHR48094">
    <property type="entry name" value="PROTEIN/NUCLEIC ACID DEGLYCASE DJ-1-RELATED"/>
    <property type="match status" value="1"/>
</dbReference>
<dbReference type="GO" id="GO:0005737">
    <property type="term" value="C:cytoplasm"/>
    <property type="evidence" value="ECO:0007669"/>
    <property type="project" value="TreeGrafter"/>
</dbReference>